<comment type="caution">
    <text evidence="2">The sequence shown here is derived from an EMBL/GenBank/DDBJ whole genome shotgun (WGS) entry which is preliminary data.</text>
</comment>
<organism evidence="2 3">
    <name type="scientific">Oleoguttula mirabilis</name>
    <dbReference type="NCBI Taxonomy" id="1507867"/>
    <lineage>
        <taxon>Eukaryota</taxon>
        <taxon>Fungi</taxon>
        <taxon>Dikarya</taxon>
        <taxon>Ascomycota</taxon>
        <taxon>Pezizomycotina</taxon>
        <taxon>Dothideomycetes</taxon>
        <taxon>Dothideomycetidae</taxon>
        <taxon>Mycosphaerellales</taxon>
        <taxon>Teratosphaeriaceae</taxon>
        <taxon>Oleoguttula</taxon>
    </lineage>
</organism>
<sequence>MLKIYVADFTADFDDRRYKSLLRDRPSKQPPELYEGNFDEWFGEAEAMLLSQDHLTMPLATASPELDTSARAAWCAEGKEAARLLKRSIRPEILIRIPHELQNNVHDLVPALSEVAAPFCIMDLPPELRLLIFELALQSEDTITLISTSTVAEQDGGDKSRVTNPPPLTVASRMLRAEALPIYYAVNTFEMELNHLSGNDLAQLSIPEVEVWADGNPIAAKHLRQLAVVAQPNDFWIFGSDAHLPPKLTVRYRAGYGVDVDFSISMKKPSLTATQYDRLV</sequence>
<dbReference type="EMBL" id="JAVFHQ010000013">
    <property type="protein sequence ID" value="KAK4546928.1"/>
    <property type="molecule type" value="Genomic_DNA"/>
</dbReference>
<evidence type="ECO:0000313" key="3">
    <source>
        <dbReference type="Proteomes" id="UP001324427"/>
    </source>
</evidence>
<proteinExistence type="predicted"/>
<reference evidence="2 3" key="1">
    <citation type="submission" date="2021-11" db="EMBL/GenBank/DDBJ databases">
        <title>Black yeast isolated from Biological Soil Crust.</title>
        <authorList>
            <person name="Kurbessoian T."/>
        </authorList>
    </citation>
    <scope>NUCLEOTIDE SEQUENCE [LARGE SCALE GENOMIC DNA]</scope>
    <source>
        <strain evidence="2 3">CCFEE 5522</strain>
    </source>
</reference>
<keyword evidence="3" id="KW-1185">Reference proteome</keyword>
<accession>A0AAV9JQW1</accession>
<evidence type="ECO:0000313" key="2">
    <source>
        <dbReference type="EMBL" id="KAK4546928.1"/>
    </source>
</evidence>
<dbReference type="InterPro" id="IPR045518">
    <property type="entry name" value="2EXR"/>
</dbReference>
<dbReference type="Proteomes" id="UP001324427">
    <property type="component" value="Unassembled WGS sequence"/>
</dbReference>
<dbReference type="AlphaFoldDB" id="A0AAV9JQW1"/>
<dbReference type="PANTHER" id="PTHR42085:SF2">
    <property type="entry name" value="F-BOX DOMAIN-CONTAINING PROTEIN"/>
    <property type="match status" value="1"/>
</dbReference>
<dbReference type="InterPro" id="IPR038883">
    <property type="entry name" value="AN11006-like"/>
</dbReference>
<name>A0AAV9JQW1_9PEZI</name>
<evidence type="ECO:0000259" key="1">
    <source>
        <dbReference type="Pfam" id="PF20150"/>
    </source>
</evidence>
<dbReference type="Pfam" id="PF20150">
    <property type="entry name" value="2EXR"/>
    <property type="match status" value="1"/>
</dbReference>
<feature type="domain" description="2EXR" evidence="1">
    <location>
        <begin position="123"/>
        <end position="188"/>
    </location>
</feature>
<protein>
    <recommendedName>
        <fullName evidence="1">2EXR domain-containing protein</fullName>
    </recommendedName>
</protein>
<gene>
    <name evidence="2" type="ORF">LTR36_001660</name>
</gene>
<dbReference type="PANTHER" id="PTHR42085">
    <property type="entry name" value="F-BOX DOMAIN-CONTAINING PROTEIN"/>
    <property type="match status" value="1"/>
</dbReference>